<proteinExistence type="predicted"/>
<dbReference type="AlphaFoldDB" id="A0A0E9UXD0"/>
<protein>
    <submittedName>
        <fullName evidence="1">Uncharacterized protein</fullName>
    </submittedName>
</protein>
<accession>A0A0E9UXD0</accession>
<dbReference type="EMBL" id="GBXM01038110">
    <property type="protein sequence ID" value="JAH70467.1"/>
    <property type="molecule type" value="Transcribed_RNA"/>
</dbReference>
<name>A0A0E9UXD0_ANGAN</name>
<organism evidence="1">
    <name type="scientific">Anguilla anguilla</name>
    <name type="common">European freshwater eel</name>
    <name type="synonym">Muraena anguilla</name>
    <dbReference type="NCBI Taxonomy" id="7936"/>
    <lineage>
        <taxon>Eukaryota</taxon>
        <taxon>Metazoa</taxon>
        <taxon>Chordata</taxon>
        <taxon>Craniata</taxon>
        <taxon>Vertebrata</taxon>
        <taxon>Euteleostomi</taxon>
        <taxon>Actinopterygii</taxon>
        <taxon>Neopterygii</taxon>
        <taxon>Teleostei</taxon>
        <taxon>Anguilliformes</taxon>
        <taxon>Anguillidae</taxon>
        <taxon>Anguilla</taxon>
    </lineage>
</organism>
<sequence>MQPQVRNCPQVQANEGICCSFKLLDRSNKRILFRNVLLHSKV</sequence>
<reference evidence="1" key="2">
    <citation type="journal article" date="2015" name="Fish Shellfish Immunol.">
        <title>Early steps in the European eel (Anguilla anguilla)-Vibrio vulnificus interaction in the gills: Role of the RtxA13 toxin.</title>
        <authorList>
            <person name="Callol A."/>
            <person name="Pajuelo D."/>
            <person name="Ebbesson L."/>
            <person name="Teles M."/>
            <person name="MacKenzie S."/>
            <person name="Amaro C."/>
        </authorList>
    </citation>
    <scope>NUCLEOTIDE SEQUENCE</scope>
</reference>
<evidence type="ECO:0000313" key="1">
    <source>
        <dbReference type="EMBL" id="JAH70467.1"/>
    </source>
</evidence>
<reference evidence="1" key="1">
    <citation type="submission" date="2014-11" db="EMBL/GenBank/DDBJ databases">
        <authorList>
            <person name="Amaro Gonzalez C."/>
        </authorList>
    </citation>
    <scope>NUCLEOTIDE SEQUENCE</scope>
</reference>